<dbReference type="GO" id="GO:0042803">
    <property type="term" value="F:protein homodimerization activity"/>
    <property type="evidence" value="ECO:0007669"/>
    <property type="project" value="InterPro"/>
</dbReference>
<dbReference type="Gene3D" id="2.30.22.10">
    <property type="entry name" value="Head domain of nucleotide exchange factor GrpE"/>
    <property type="match status" value="1"/>
</dbReference>
<dbReference type="InterPro" id="IPR000740">
    <property type="entry name" value="GrpE"/>
</dbReference>
<comment type="similarity">
    <text evidence="2">Belongs to the GrpE family.</text>
</comment>
<evidence type="ECO:0000256" key="7">
    <source>
        <dbReference type="SAM" id="Coils"/>
    </source>
</evidence>
<dbReference type="FunFam" id="2.30.22.10:FF:000001">
    <property type="entry name" value="Protein GrpE"/>
    <property type="match status" value="1"/>
</dbReference>
<name>A0A3B0WQC9_9ZZZZ</name>
<keyword evidence="7" id="KW-0175">Coiled coil</keyword>
<dbReference type="AlphaFoldDB" id="A0A3B0WQC9"/>
<dbReference type="Gene3D" id="3.90.20.20">
    <property type="match status" value="1"/>
</dbReference>
<dbReference type="NCBIfam" id="NF010748">
    <property type="entry name" value="PRK14150.1"/>
    <property type="match status" value="1"/>
</dbReference>
<dbReference type="GO" id="GO:0006457">
    <property type="term" value="P:protein folding"/>
    <property type="evidence" value="ECO:0007669"/>
    <property type="project" value="InterPro"/>
</dbReference>
<gene>
    <name evidence="8" type="ORF">MNBD_GAMMA03-234</name>
</gene>
<dbReference type="InterPro" id="IPR013805">
    <property type="entry name" value="GrpE_CC"/>
</dbReference>
<dbReference type="GO" id="GO:0051087">
    <property type="term" value="F:protein-folding chaperone binding"/>
    <property type="evidence" value="ECO:0007669"/>
    <property type="project" value="InterPro"/>
</dbReference>
<dbReference type="GO" id="GO:0051082">
    <property type="term" value="F:unfolded protein binding"/>
    <property type="evidence" value="ECO:0007669"/>
    <property type="project" value="TreeGrafter"/>
</dbReference>
<dbReference type="SUPFAM" id="SSF58014">
    <property type="entry name" value="Coiled-coil domain of nucleotide exchange factor GrpE"/>
    <property type="match status" value="1"/>
</dbReference>
<dbReference type="GO" id="GO:0000774">
    <property type="term" value="F:adenyl-nucleotide exchange factor activity"/>
    <property type="evidence" value="ECO:0007669"/>
    <property type="project" value="InterPro"/>
</dbReference>
<dbReference type="HAMAP" id="MF_01151">
    <property type="entry name" value="GrpE"/>
    <property type="match status" value="1"/>
</dbReference>
<organism evidence="8">
    <name type="scientific">hydrothermal vent metagenome</name>
    <dbReference type="NCBI Taxonomy" id="652676"/>
    <lineage>
        <taxon>unclassified sequences</taxon>
        <taxon>metagenomes</taxon>
        <taxon>ecological metagenomes</taxon>
    </lineage>
</organism>
<keyword evidence="5 8" id="KW-0346">Stress response</keyword>
<dbReference type="CDD" id="cd00446">
    <property type="entry name" value="GrpE"/>
    <property type="match status" value="1"/>
</dbReference>
<keyword evidence="6" id="KW-0143">Chaperone</keyword>
<dbReference type="NCBIfam" id="NF010737">
    <property type="entry name" value="PRK14139.1"/>
    <property type="match status" value="1"/>
</dbReference>
<dbReference type="SUPFAM" id="SSF51064">
    <property type="entry name" value="Head domain of nucleotide exchange factor GrpE"/>
    <property type="match status" value="1"/>
</dbReference>
<proteinExistence type="inferred from homology"/>
<sequence length="194" mass="22166">MVENKKTEQFVDQMNEEHIPTVEEALEASDEALEQAQETVSEDIEAMLAESRSEAEKHKDMALRIQADMENLRRRTRLDVESAHKYALDKFVNALIPAMDSMEMGMEAAYKEDASIESLREGIDMTFKQLLDVLAEFNVERIDPKGEKFDPQQHEAMTMIPSPDHESNTVVDVIQKGYTLNERLVRPARVIVAQ</sequence>
<reference evidence="8" key="1">
    <citation type="submission" date="2018-06" db="EMBL/GenBank/DDBJ databases">
        <authorList>
            <person name="Zhirakovskaya E."/>
        </authorList>
    </citation>
    <scope>NUCLEOTIDE SEQUENCE</scope>
</reference>
<accession>A0A3B0WQC9</accession>
<dbReference type="EMBL" id="UOFC01000101">
    <property type="protein sequence ID" value="VAW46456.1"/>
    <property type="molecule type" value="Genomic_DNA"/>
</dbReference>
<evidence type="ECO:0000256" key="6">
    <source>
        <dbReference type="ARBA" id="ARBA00023186"/>
    </source>
</evidence>
<evidence type="ECO:0000256" key="2">
    <source>
        <dbReference type="ARBA" id="ARBA00009054"/>
    </source>
</evidence>
<dbReference type="PANTHER" id="PTHR21237">
    <property type="entry name" value="GRPE PROTEIN"/>
    <property type="match status" value="1"/>
</dbReference>
<dbReference type="PRINTS" id="PR00773">
    <property type="entry name" value="GRPEPROTEIN"/>
</dbReference>
<dbReference type="PANTHER" id="PTHR21237:SF23">
    <property type="entry name" value="GRPE PROTEIN HOMOLOG, MITOCHONDRIAL"/>
    <property type="match status" value="1"/>
</dbReference>
<dbReference type="PROSITE" id="PS01071">
    <property type="entry name" value="GRPE"/>
    <property type="match status" value="1"/>
</dbReference>
<comment type="subunit">
    <text evidence="3">Homodimer.</text>
</comment>
<protein>
    <submittedName>
        <fullName evidence="8">Heat shock protein GrpE</fullName>
    </submittedName>
</protein>
<dbReference type="InterPro" id="IPR009012">
    <property type="entry name" value="GrpE_head"/>
</dbReference>
<dbReference type="Pfam" id="PF01025">
    <property type="entry name" value="GrpE"/>
    <property type="match status" value="1"/>
</dbReference>
<dbReference type="GO" id="GO:0005829">
    <property type="term" value="C:cytosol"/>
    <property type="evidence" value="ECO:0007669"/>
    <property type="project" value="TreeGrafter"/>
</dbReference>
<comment type="subcellular location">
    <subcellularLocation>
        <location evidence="1">Cytoplasm</location>
    </subcellularLocation>
</comment>
<dbReference type="NCBIfam" id="NF010738">
    <property type="entry name" value="PRK14140.1"/>
    <property type="match status" value="1"/>
</dbReference>
<evidence type="ECO:0000256" key="1">
    <source>
        <dbReference type="ARBA" id="ARBA00004496"/>
    </source>
</evidence>
<evidence type="ECO:0000256" key="4">
    <source>
        <dbReference type="ARBA" id="ARBA00022490"/>
    </source>
</evidence>
<keyword evidence="4" id="KW-0963">Cytoplasm</keyword>
<evidence type="ECO:0000256" key="3">
    <source>
        <dbReference type="ARBA" id="ARBA00011738"/>
    </source>
</evidence>
<evidence type="ECO:0000256" key="5">
    <source>
        <dbReference type="ARBA" id="ARBA00023016"/>
    </source>
</evidence>
<evidence type="ECO:0000313" key="8">
    <source>
        <dbReference type="EMBL" id="VAW46456.1"/>
    </source>
</evidence>
<feature type="coiled-coil region" evidence="7">
    <location>
        <begin position="19"/>
        <end position="75"/>
    </location>
</feature>